<dbReference type="InterPro" id="IPR013762">
    <property type="entry name" value="Integrase-like_cat_sf"/>
</dbReference>
<dbReference type="InterPro" id="IPR001509">
    <property type="entry name" value="Epimerase_deHydtase"/>
</dbReference>
<feature type="region of interest" description="Disordered" evidence="10">
    <location>
        <begin position="6702"/>
        <end position="6778"/>
    </location>
</feature>
<dbReference type="GO" id="GO:0008270">
    <property type="term" value="F:zinc ion binding"/>
    <property type="evidence" value="ECO:0007669"/>
    <property type="project" value="UniProtKB-KW"/>
</dbReference>
<feature type="compositionally biased region" description="Pro residues" evidence="10">
    <location>
        <begin position="2944"/>
        <end position="2953"/>
    </location>
</feature>
<feature type="compositionally biased region" description="Acidic residues" evidence="10">
    <location>
        <begin position="6537"/>
        <end position="6551"/>
    </location>
</feature>
<dbReference type="CDD" id="cd06257">
    <property type="entry name" value="DnaJ"/>
    <property type="match status" value="1"/>
</dbReference>
<dbReference type="OrthoDB" id="10058185at2759"/>
<evidence type="ECO:0000256" key="2">
    <source>
        <dbReference type="ARBA" id="ARBA00022737"/>
    </source>
</evidence>
<accession>A0A1Q9E4I5</accession>
<feature type="compositionally biased region" description="Pro residues" evidence="10">
    <location>
        <begin position="6765"/>
        <end position="6778"/>
    </location>
</feature>
<dbReference type="Gene3D" id="3.40.50.720">
    <property type="entry name" value="NAD(P)-binding Rossmann-like Domain"/>
    <property type="match status" value="1"/>
</dbReference>
<dbReference type="InterPro" id="IPR038765">
    <property type="entry name" value="Papain-like_cys_pep_sf"/>
</dbReference>
<dbReference type="Proteomes" id="UP000186817">
    <property type="component" value="Unassembled WGS sequence"/>
</dbReference>
<feature type="region of interest" description="Disordered" evidence="10">
    <location>
        <begin position="6537"/>
        <end position="6560"/>
    </location>
</feature>
<protein>
    <submittedName>
        <fullName evidence="13">Digestive cysteine proteinase 2</fullName>
    </submittedName>
</protein>
<dbReference type="PROSITE" id="PS00640">
    <property type="entry name" value="THIOL_PROTEASE_ASN"/>
    <property type="match status" value="1"/>
</dbReference>
<feature type="region of interest" description="Disordered" evidence="10">
    <location>
        <begin position="374"/>
        <end position="406"/>
    </location>
</feature>
<feature type="region of interest" description="Disordered" evidence="10">
    <location>
        <begin position="7455"/>
        <end position="7505"/>
    </location>
</feature>
<comment type="caution">
    <text evidence="13">The sequence shown here is derived from an EMBL/GenBank/DDBJ whole genome shotgun (WGS) entry which is preliminary data.</text>
</comment>
<feature type="compositionally biased region" description="Basic and acidic residues" evidence="10">
    <location>
        <begin position="374"/>
        <end position="392"/>
    </location>
</feature>
<feature type="repeat" description="ANK" evidence="7">
    <location>
        <begin position="1881"/>
        <end position="1913"/>
    </location>
</feature>
<feature type="coiled-coil region" evidence="9">
    <location>
        <begin position="779"/>
        <end position="806"/>
    </location>
</feature>
<dbReference type="PANTHER" id="PTHR24173">
    <property type="entry name" value="ANKYRIN REPEAT CONTAINING"/>
    <property type="match status" value="1"/>
</dbReference>
<feature type="repeat" description="ANK" evidence="7">
    <location>
        <begin position="1848"/>
        <end position="1880"/>
    </location>
</feature>
<dbReference type="Pfam" id="PF08246">
    <property type="entry name" value="Inhibitor_I29"/>
    <property type="match status" value="1"/>
</dbReference>
<dbReference type="PROSITE" id="PS50076">
    <property type="entry name" value="DNAJ_2"/>
    <property type="match status" value="1"/>
</dbReference>
<reference evidence="13 14" key="1">
    <citation type="submission" date="2016-02" db="EMBL/GenBank/DDBJ databases">
        <title>Genome analysis of coral dinoflagellate symbionts highlights evolutionary adaptations to a symbiotic lifestyle.</title>
        <authorList>
            <person name="Aranda M."/>
            <person name="Li Y."/>
            <person name="Liew Y.J."/>
            <person name="Baumgarten S."/>
            <person name="Simakov O."/>
            <person name="Wilson M."/>
            <person name="Piel J."/>
            <person name="Ashoor H."/>
            <person name="Bougouffa S."/>
            <person name="Bajic V.B."/>
            <person name="Ryu T."/>
            <person name="Ravasi T."/>
            <person name="Bayer T."/>
            <person name="Micklem G."/>
            <person name="Kim H."/>
            <person name="Bhak J."/>
            <person name="Lajeunesse T.C."/>
            <person name="Voolstra C.R."/>
        </authorList>
    </citation>
    <scope>NUCLEOTIDE SEQUENCE [LARGE SCALE GENOMIC DNA]</scope>
    <source>
        <strain evidence="13 14">CCMP2467</strain>
    </source>
</reference>
<dbReference type="InterPro" id="IPR039417">
    <property type="entry name" value="Peptidase_C1A_papain-like"/>
</dbReference>
<evidence type="ECO:0000256" key="4">
    <source>
        <dbReference type="ARBA" id="ARBA00022833"/>
    </source>
</evidence>
<dbReference type="SMART" id="SM00645">
    <property type="entry name" value="Pept_C1"/>
    <property type="match status" value="1"/>
</dbReference>
<name>A0A1Q9E4I5_SYMMI</name>
<dbReference type="InterPro" id="IPR036291">
    <property type="entry name" value="NAD(P)-bd_dom_sf"/>
</dbReference>
<dbReference type="SUPFAM" id="SSF48403">
    <property type="entry name" value="Ankyrin repeat"/>
    <property type="match status" value="1"/>
</dbReference>
<feature type="compositionally biased region" description="Basic and acidic residues" evidence="10">
    <location>
        <begin position="3425"/>
        <end position="3436"/>
    </location>
</feature>
<feature type="region of interest" description="Disordered" evidence="10">
    <location>
        <begin position="6603"/>
        <end position="6677"/>
    </location>
</feature>
<evidence type="ECO:0000256" key="7">
    <source>
        <dbReference type="PROSITE-ProRule" id="PRU00023"/>
    </source>
</evidence>
<feature type="compositionally biased region" description="Low complexity" evidence="10">
    <location>
        <begin position="1411"/>
        <end position="1426"/>
    </location>
</feature>
<dbReference type="PROSITE" id="PS50103">
    <property type="entry name" value="ZF_C3H1"/>
    <property type="match status" value="1"/>
</dbReference>
<feature type="region of interest" description="Disordered" evidence="10">
    <location>
        <begin position="4227"/>
        <end position="4258"/>
    </location>
</feature>
<dbReference type="PANTHER" id="PTHR24173:SF74">
    <property type="entry name" value="ANKYRIN REPEAT DOMAIN-CONTAINING PROTEIN 16"/>
    <property type="match status" value="1"/>
</dbReference>
<dbReference type="PROSITE" id="PS01358">
    <property type="entry name" value="ZF_RANBP2_1"/>
    <property type="match status" value="1"/>
</dbReference>
<dbReference type="InterPro" id="IPR001623">
    <property type="entry name" value="DnaJ_domain"/>
</dbReference>
<feature type="region of interest" description="Disordered" evidence="10">
    <location>
        <begin position="6422"/>
        <end position="6491"/>
    </location>
</feature>
<evidence type="ECO:0000256" key="6">
    <source>
        <dbReference type="ARBA" id="ARBA00023172"/>
    </source>
</evidence>
<dbReference type="Pfam" id="PF12796">
    <property type="entry name" value="Ank_2"/>
    <property type="match status" value="3"/>
</dbReference>
<feature type="region of interest" description="Disordered" evidence="10">
    <location>
        <begin position="305"/>
        <end position="333"/>
    </location>
</feature>
<feature type="region of interest" description="Disordered" evidence="10">
    <location>
        <begin position="2936"/>
        <end position="2962"/>
    </location>
</feature>
<evidence type="ECO:0000313" key="14">
    <source>
        <dbReference type="Proteomes" id="UP000186817"/>
    </source>
</evidence>
<feature type="compositionally biased region" description="Low complexity" evidence="10">
    <location>
        <begin position="6977"/>
        <end position="6991"/>
    </location>
</feature>
<dbReference type="GO" id="GO:0003677">
    <property type="term" value="F:DNA binding"/>
    <property type="evidence" value="ECO:0007669"/>
    <property type="project" value="InterPro"/>
</dbReference>
<feature type="repeat" description="ANK" evidence="7">
    <location>
        <begin position="1782"/>
        <end position="1814"/>
    </location>
</feature>
<dbReference type="SUPFAM" id="SSF56349">
    <property type="entry name" value="DNA breaking-rejoining enzymes"/>
    <property type="match status" value="1"/>
</dbReference>
<dbReference type="InterPro" id="IPR001876">
    <property type="entry name" value="Znf_RanBP2"/>
</dbReference>
<dbReference type="Pfam" id="PF01370">
    <property type="entry name" value="Epimerase"/>
    <property type="match status" value="1"/>
</dbReference>
<keyword evidence="5 7" id="KW-0040">ANK repeat</keyword>
<feature type="compositionally biased region" description="Basic and acidic residues" evidence="10">
    <location>
        <begin position="6184"/>
        <end position="6201"/>
    </location>
</feature>
<dbReference type="EMBL" id="LSRX01000266">
    <property type="protein sequence ID" value="OLQ02337.1"/>
    <property type="molecule type" value="Genomic_DNA"/>
</dbReference>
<dbReference type="GO" id="GO:0008234">
    <property type="term" value="F:cysteine-type peptidase activity"/>
    <property type="evidence" value="ECO:0007669"/>
    <property type="project" value="InterPro"/>
</dbReference>
<feature type="compositionally biased region" description="Pro residues" evidence="10">
    <location>
        <begin position="6649"/>
        <end position="6665"/>
    </location>
</feature>
<evidence type="ECO:0000256" key="10">
    <source>
        <dbReference type="SAM" id="MobiDB-lite"/>
    </source>
</evidence>
<feature type="compositionally biased region" description="Pro residues" evidence="10">
    <location>
        <begin position="6425"/>
        <end position="6451"/>
    </location>
</feature>
<keyword evidence="4 8" id="KW-0862">Zinc</keyword>
<dbReference type="InterPro" id="IPR013201">
    <property type="entry name" value="Prot_inhib_I29"/>
</dbReference>
<evidence type="ECO:0000259" key="12">
    <source>
        <dbReference type="PROSITE" id="PS50103"/>
    </source>
</evidence>
<feature type="compositionally biased region" description="Acidic residues" evidence="10">
    <location>
        <begin position="6202"/>
        <end position="6214"/>
    </location>
</feature>
<dbReference type="SMART" id="SM00848">
    <property type="entry name" value="Inhibitor_I29"/>
    <property type="match status" value="1"/>
</dbReference>
<dbReference type="InterPro" id="IPR000571">
    <property type="entry name" value="Znf_CCCH"/>
</dbReference>
<evidence type="ECO:0000256" key="9">
    <source>
        <dbReference type="SAM" id="Coils"/>
    </source>
</evidence>
<feature type="repeat" description="ANK" evidence="7">
    <location>
        <begin position="1815"/>
        <end position="1847"/>
    </location>
</feature>
<feature type="region of interest" description="Disordered" evidence="10">
    <location>
        <begin position="5020"/>
        <end position="5061"/>
    </location>
</feature>
<dbReference type="Pfam" id="PF00226">
    <property type="entry name" value="DnaJ"/>
    <property type="match status" value="1"/>
</dbReference>
<feature type="region of interest" description="Disordered" evidence="10">
    <location>
        <begin position="6165"/>
        <end position="6214"/>
    </location>
</feature>
<dbReference type="GO" id="GO:0015074">
    <property type="term" value="P:DNA integration"/>
    <property type="evidence" value="ECO:0007669"/>
    <property type="project" value="InterPro"/>
</dbReference>
<feature type="region of interest" description="Disordered" evidence="10">
    <location>
        <begin position="3676"/>
        <end position="3709"/>
    </location>
</feature>
<feature type="region of interest" description="Disordered" evidence="10">
    <location>
        <begin position="4073"/>
        <end position="4138"/>
    </location>
</feature>
<dbReference type="Pfam" id="PF00112">
    <property type="entry name" value="Peptidase_C1"/>
    <property type="match status" value="1"/>
</dbReference>
<dbReference type="InterPro" id="IPR025661">
    <property type="entry name" value="Pept_asp_AS"/>
</dbReference>
<dbReference type="SUPFAM" id="SSF51735">
    <property type="entry name" value="NAD(P)-binding Rossmann-fold domains"/>
    <property type="match status" value="1"/>
</dbReference>
<feature type="region of interest" description="Disordered" evidence="10">
    <location>
        <begin position="7686"/>
        <end position="7714"/>
    </location>
</feature>
<dbReference type="SMART" id="SM00271">
    <property type="entry name" value="DnaJ"/>
    <property type="match status" value="1"/>
</dbReference>
<proteinExistence type="predicted"/>
<dbReference type="InterPro" id="IPR011010">
    <property type="entry name" value="DNA_brk_join_enz"/>
</dbReference>
<feature type="region of interest" description="Disordered" evidence="10">
    <location>
        <begin position="1387"/>
        <end position="1426"/>
    </location>
</feature>
<evidence type="ECO:0000256" key="1">
    <source>
        <dbReference type="ARBA" id="ARBA00022723"/>
    </source>
</evidence>
<dbReference type="InterPro" id="IPR000668">
    <property type="entry name" value="Peptidase_C1A_C"/>
</dbReference>
<dbReference type="SUPFAM" id="SSF46565">
    <property type="entry name" value="Chaperone J-domain"/>
    <property type="match status" value="1"/>
</dbReference>
<feature type="domain" description="C3H1-type" evidence="12">
    <location>
        <begin position="4157"/>
        <end position="4184"/>
    </location>
</feature>
<dbReference type="GO" id="GO:0006508">
    <property type="term" value="P:proteolysis"/>
    <property type="evidence" value="ECO:0007669"/>
    <property type="project" value="InterPro"/>
</dbReference>
<feature type="region of interest" description="Disordered" evidence="10">
    <location>
        <begin position="6949"/>
        <end position="7042"/>
    </location>
</feature>
<feature type="domain" description="J" evidence="11">
    <location>
        <begin position="6352"/>
        <end position="6419"/>
    </location>
</feature>
<organism evidence="13 14">
    <name type="scientific">Symbiodinium microadriaticum</name>
    <name type="common">Dinoflagellate</name>
    <name type="synonym">Zooxanthella microadriatica</name>
    <dbReference type="NCBI Taxonomy" id="2951"/>
    <lineage>
        <taxon>Eukaryota</taxon>
        <taxon>Sar</taxon>
        <taxon>Alveolata</taxon>
        <taxon>Dinophyceae</taxon>
        <taxon>Suessiales</taxon>
        <taxon>Symbiodiniaceae</taxon>
        <taxon>Symbiodinium</taxon>
    </lineage>
</organism>
<keyword evidence="9" id="KW-0175">Coiled coil</keyword>
<evidence type="ECO:0000256" key="5">
    <source>
        <dbReference type="ARBA" id="ARBA00023043"/>
    </source>
</evidence>
<feature type="region of interest" description="Disordered" evidence="10">
    <location>
        <begin position="3362"/>
        <end position="3437"/>
    </location>
</feature>
<feature type="compositionally biased region" description="Polar residues" evidence="10">
    <location>
        <begin position="6953"/>
        <end position="6962"/>
    </location>
</feature>
<dbReference type="InterPro" id="IPR002110">
    <property type="entry name" value="Ankyrin_rpt"/>
</dbReference>
<dbReference type="SMART" id="SM00248">
    <property type="entry name" value="ANK"/>
    <property type="match status" value="5"/>
</dbReference>
<dbReference type="InterPro" id="IPR036869">
    <property type="entry name" value="J_dom_sf"/>
</dbReference>
<evidence type="ECO:0000256" key="8">
    <source>
        <dbReference type="PROSITE-ProRule" id="PRU00723"/>
    </source>
</evidence>
<feature type="compositionally biased region" description="Low complexity" evidence="10">
    <location>
        <begin position="7233"/>
        <end position="7244"/>
    </location>
</feature>
<evidence type="ECO:0000313" key="13">
    <source>
        <dbReference type="EMBL" id="OLQ02337.1"/>
    </source>
</evidence>
<feature type="zinc finger region" description="C3H1-type" evidence="8">
    <location>
        <begin position="4157"/>
        <end position="4184"/>
    </location>
</feature>
<feature type="region of interest" description="Disordered" evidence="10">
    <location>
        <begin position="7222"/>
        <end position="7269"/>
    </location>
</feature>
<keyword evidence="6" id="KW-0233">DNA recombination</keyword>
<dbReference type="CDD" id="cd02248">
    <property type="entry name" value="Peptidase_C1A"/>
    <property type="match status" value="1"/>
</dbReference>
<feature type="compositionally biased region" description="Basic and acidic residues" evidence="10">
    <location>
        <begin position="308"/>
        <end position="333"/>
    </location>
</feature>
<dbReference type="Gene3D" id="1.10.443.10">
    <property type="entry name" value="Intergrase catalytic core"/>
    <property type="match status" value="1"/>
</dbReference>
<evidence type="ECO:0000256" key="3">
    <source>
        <dbReference type="ARBA" id="ARBA00022771"/>
    </source>
</evidence>
<feature type="region of interest" description="Disordered" evidence="10">
    <location>
        <begin position="7134"/>
        <end position="7154"/>
    </location>
</feature>
<keyword evidence="14" id="KW-1185">Reference proteome</keyword>
<feature type="compositionally biased region" description="Pro residues" evidence="10">
    <location>
        <begin position="6729"/>
        <end position="6739"/>
    </location>
</feature>
<feature type="region of interest" description="Disordered" evidence="10">
    <location>
        <begin position="5885"/>
        <end position="5907"/>
    </location>
</feature>
<gene>
    <name evidence="13" type="primary">LCP2</name>
    <name evidence="13" type="ORF">AK812_SmicGene14814</name>
</gene>
<feature type="coiled-coil region" evidence="9">
    <location>
        <begin position="7273"/>
        <end position="7300"/>
    </location>
</feature>
<feature type="compositionally biased region" description="Acidic residues" evidence="10">
    <location>
        <begin position="7258"/>
        <end position="7269"/>
    </location>
</feature>
<dbReference type="PROSITE" id="PS50297">
    <property type="entry name" value="ANK_REP_REGION"/>
    <property type="match status" value="4"/>
</dbReference>
<evidence type="ECO:0000259" key="11">
    <source>
        <dbReference type="PROSITE" id="PS50076"/>
    </source>
</evidence>
<keyword evidence="3 8" id="KW-0863">Zinc-finger</keyword>
<feature type="compositionally biased region" description="Low complexity" evidence="10">
    <location>
        <begin position="6468"/>
        <end position="6486"/>
    </location>
</feature>
<feature type="coiled-coil region" evidence="9">
    <location>
        <begin position="222"/>
        <end position="249"/>
    </location>
</feature>
<feature type="compositionally biased region" description="Polar residues" evidence="10">
    <location>
        <begin position="1396"/>
        <end position="1406"/>
    </location>
</feature>
<dbReference type="Gene3D" id="3.90.70.10">
    <property type="entry name" value="Cysteine proteinases"/>
    <property type="match status" value="1"/>
</dbReference>
<dbReference type="GO" id="GO:0006310">
    <property type="term" value="P:DNA recombination"/>
    <property type="evidence" value="ECO:0007669"/>
    <property type="project" value="UniProtKB-KW"/>
</dbReference>
<dbReference type="Gene3D" id="1.10.287.110">
    <property type="entry name" value="DnaJ domain"/>
    <property type="match status" value="1"/>
</dbReference>
<keyword evidence="1 8" id="KW-0479">Metal-binding</keyword>
<dbReference type="GO" id="GO:0010468">
    <property type="term" value="P:regulation of gene expression"/>
    <property type="evidence" value="ECO:0007669"/>
    <property type="project" value="UniProtKB-ARBA"/>
</dbReference>
<dbReference type="PROSITE" id="PS50088">
    <property type="entry name" value="ANK_REPEAT"/>
    <property type="match status" value="4"/>
</dbReference>
<feature type="compositionally biased region" description="Low complexity" evidence="10">
    <location>
        <begin position="6755"/>
        <end position="6764"/>
    </location>
</feature>
<dbReference type="Gene3D" id="1.25.40.20">
    <property type="entry name" value="Ankyrin repeat-containing domain"/>
    <property type="match status" value="1"/>
</dbReference>
<sequence>MISIYSVSRDNRMRLHSIKKVFVNLLDSTLRREGACISHFGIAHSGRTLILAGNRLLQLFSIKAGTKNIELCDLEGAVDCECPLPMEPGTQSRLLDWIWLGLSNGEMFGILVEEHAPEKFSVHKSSGRFKRNTHCQDGKLLRTERCTQTHQWAAAKPLQVLCLDIRPSDAADVDLLADLRNPAAIQKILFDKTRGGALMELQAEQGLKLLKATEASGAEYDVAAAEAYRREVEAQIAKLEMEATQLTGKDNKKERSAKGKEVADLKNEHKYVDACKIVKGLEPKFGFFITKEALRPEIEIAEPAPEAVEAKPKKEPKKEKKAESAGLNHEEMKELEDLKQKIVEEKAILKEEGLSGGQINKNEKIVAMVTRLNELKEKQDPGSSKKEKDAKKDSKKKTPLSAEEQKEYAQLQGDIEVYKAKLRNEFGYSNKDMKADPDLKDMEARLAAFEKRNGVSTSLLFGYAVVTTMYPQLYTDRYAVQEMVIAVKPPLLGPSYQTFMEINLAGLADLVNMAERHNVRSLLYVSSFAACNHWVPHHNVAESDPAASPPLTSLRSPYDLSKAMTEQFILQKHSESGMRTVSIRIGGVYGDNDDQYWNRRLPFRLSLDISDQDSHPPKIDANYVENVAEGMLRVVDRLSADASVGGRLGKSSGAERAAKSVKKQYSDTLESANDKPWAQNLLRLAHLAVISPTSDFYEYSELSKLQSWLEAPRGQVGILRMNTGIESSAQKPDEAESVASQIQHEAEKEYDSQYDSLNSEFEKKLSALSHVSPGPELMAAEEEIELKGLSKQIQKLSKMVMKAQERSLTSYAGLNAVLAMNKKILDYSLFPDLREELISVLLKLLPDEVPDLKKAKTEAPDIDMPAIVHVEPGDSIESQGSTEEANIPTSPHFASNLTAAPHFDLTLNDDGDKTQQDEDEADVEVVLAGSKAPDELAGADIDALPAMPADQIEISWQGKVYIDRYQLLGSVERDGEPQAYDVCIEDNKGNHMNWYIKVCSDGGCKNKIGALALTILAPYSPLEVSGQSVEVMAFALFGMSVACVMRHLLAWQKKIVVMLQAVQQQLLDTQAQLKEVQSHMQDGSFSQERLLAKMEDNFVAETVAVMHSTHGHIDLLEKKLLEELYEQCHVLSQFFKPANLASASTLVVQDVVQQIKDLLIRDTGDGGMDDAKQVKIQLLEVLSKLSALQSISTELSSVHKLLNAHDGDFGKLAATFNMVTEVQGLLLQLNGDALTPKALSETMERLKTGIDRKVEDLTEKTAVIRALMDQHRDKTIAVVKDNTGWISKNLSDVLSLLRNICPQQQKMLEMIGAGREASVTAQQTLMSCAETVQTCEDRLVRLESLSTGVVDQQNEMDQNHRQAFDCILQELPAIQEILARLPKLPVRKPPAEKPAEQQSSSGASQHPTTPPTTLGPQPTASAPQTQPVVQPTIIPVSLDACAQAPPPGGIQLRSCGTQYHVPTAGLMATAIFSRYGEKAERVVEKFFEKVEDKVENRRDTVEHQAEDEAKKRMKRVKEAVQSVEEMLRRGLLLPAAVGLSALGLAAFAWLRQRHATRNEGMSFVLCFLEHDRDVSAHPNCEFLQSSAELADSFTSRKRGFYFHTIGERHVTQQELGVRLAEATGRFHLALQSFLDTLTAESFPVRALKQRLHSFCGQPRFRQRLLVLGDDILLSDTDDEHILKPGDVQLVLVNFISTSALQEEELRDAAGSGQASAVETILQRPQDPDLGDPAPLIIASRCGHLEIARLLLEAKADKEKATTLGATPLYIAAQNGHWEAKNDGTTPLFIAAYCGHLEVAGLLLDATVDMDKATNDGTTPLSITSCCGRLEIARLLLEAKADKDKATNSGDTPFYIAAERGHLEVARLLLDTTVDKEKATNSGATPLSIAAEKGHLEVARLLLDAKANVDKAKNDGTTPLFSAAQNGHLEAPTWVIHTWLAVMNFLVSFQFQLPSWPLNQPAGRVVEPKSYFTTYSMAKKGLIDQWFDNALFRETFGYSHLYTTEEAVAMVAAAQKQNRPRQTHSHNKRPGTLTLVAGPVVISLCTMVLVMLCGGLSLSVACSTSWSLCSLCQFGFFVSSPATHVCGFVTQPAYRLWMPFQGGSLHVLLQGIGWSCFALLLMQWCASYYGEEMLLTEFPYVGDSRLKAAFGLIAQVTLGLSVLAFKTPWEKTQNPEFIWIYEFEAVNTLDLRLKASSIGPMLRRLQRLLLQMCSRLQSYLDSRRRPSDSEATESETLAIEGREVLQESLLADGGFAYVYVQGSGAEELAAIRRTLLQDSEGGAETSAKDLDPGRSQGCPLQSNYEAAYAKKPEEMVFAPLPDATSRDVAASTPDKSRSSAAGVAASKTQAVSLFELCAEAQTADETFAAPIELGSIMLRHRLDSVVDKAYQLAKGPCLSEVEVLAVRGERTFDFTGAPRKLVFEAEEFVHGRCTTIYRAPEAGCRCASQMADRWLRSSLCRSPEDRPTALALASEVEEFVSTGLVRSADTAREAAQVADFSHMPPVAGHDADAEAIADMLLRASVAIDVSADANLGSALGVAAISDPDWEAFKHKYQKSYSSKGEERARYQVFKATQERVDHLNKLNGEPAFGITWMADRYEEEKYKRGHRKPKGFVPVAPVRNFSVSAKAVDWRLTEAVTPIKNQGQCWAFSATEAIESQLILASGGRQSLTESTDTVACPKEKVAAMDGPYMQLSGGYAAVTGYSYAVKPCTEGSCENQDLNGLAAALEQSPISVCVNAGVWNDYTGGVLSSAACGPMGAAYQDHCVMAVGFNATAPKPYWIVRNSWASTWGMQGYIYLEMAKNTCGVADDATIPEVKVDLSEEEARDAAARRAAMFHRASTGSATATKEKLPPALTGRHDDFSLFEAIEKEIEVASYQRPGDALGFHRSGSQAFASVDIAIMVRSAAAVVAGNCLVAATLIDSWLPWRTLSSGNQTGLPSTGEPPSPPVMGDPPQGATSTSTTSVWWGEWNFRVLLGWTNLMVFSTPEQKGSLGTEGGWALYLLDKVGVISFGRYWPVAGWTALATLMIGLLTALVWSLKACEKWFCCGCGCRRRGVREGAQAVDPALRHLPVTATPTTYAPVTLVGPGSSTPVDTEYFQRQVRGRGAGRRPHDLVLRFPQGAVRMQPDWTHRTRIDRHGLWIKPGRILGVTARALREHLERADQIHLCRSDDCTQPGAYHCTEFAAIDADSVIDLGAYGRLDGWRALVLFWRGLRSLKRLLHGFLLCCSCRSCRRTTEAPRQIQDQGVIRPLDPDSESEAEQISDPCEAVLIGLELQGKPRALAPEGCDDKAAAEPTRLLVDDLQLSDLGGRECARLCNHHSQLYMLSCQGRKCSVISCFSKVHGAHKGTPLCSKHLAETGRSNSPAPVHGAAKRRPEESLLHSIRRSQSADTRLENGPSRTVRFEEPSSPDVGHQRLSSSEYEKPSRVERAAHPKSGAPVLVRLHPFFGSGVKTCWFIFLGEVEGIAEDSRRTERAAVKVSSLGLRVSLPWHCLGEPPLTDQSGRYPRTWLQEFLYSAPTELEDRGVSIQVSQVAPQSWEWLREWEGREVNSKEAPSASLRPEQLRQLVKEPRLVLLPHDEGLVLTKGVGNEGDEFGTPPRPPTISVSAALKARSQEVVPPQEVDSSALHDSFRDARVQGASISEAIALVASAYNIGPEIVQMSVLGALEGTRDESKEEVGIGKDPLAWSERRPSLTGPQVPPPPLPPGLTQESGLVQARVTPPDNHLLASSDGLPEAVARLFPTSGIETSSGLVSVATGALSLHQPSIGLGQGLVRKAGAAFGEQLGPSDPTLATDRIIHAIDGLRKAQDEDKTGTKGQVSSIKEGEKLDVFLARGCGQLSIELCKGVYGKELFHSIKRAGLHAKHELSLIKWPVLITNRVALSIAGLWWGGTESFTLLAADCATARVEQIENWSPPTEHKIEARGRAPTTFLTWLRYAENSIKVFGSAYGLEHVRERNKFLQALREAHEEDENAFPFTYCVQLFEEMTAVWCEEIRESRRRLCAKLGTENPRLEDFKLVALSPSATGQANFQFPRVWDLADPAGYYQRVILPRQNKAMARLLNKQLHDHVTKEKRPDHRKTAGPLGITNPSGTDAPSPDVEDTDKTGRAPRLALRPDPNKAGDALKAYPAGKRLSPAEVKRSIQHAPQCPKTKKPICWDAACHIGCHRSNCPNAHEPLPKLSKLDYTVAMQVLRRGGLRSGPKVNPQEVDGRVAQLRTQAKEEQASKIEPGATAQGKAKAHPKAKAKDKAGWAVPEDYQGPVTQLEHELGNLAEGPDYSWHQQFRHDTEVTSVQAGTAEAQKRKEAYERLLADKKLAPLAGCSDHLHSHVASHFVNAEMQGKVVQLSDILTQAIDYGHPQLAEEAQEVVSAIGVKAGLNIPEPEARFDTFVWTEGVGKGQMTFSHPLWEGVPPLGILDAQDKLTLPDDLRVALQLDQAEEMRQCLCLHVALAFEDDLTTAWEHARDLRRELWEESSAAFQHLGDASPYISTAEAFVRHNAHDCIYPDHEKDFRVLQLFARRFMQGRLLGVIRLSHQGIVEIDTVRGAGAIEAYGAVVIHRGHMRTAQCPAARVKQLLEIATQGARVIRELEVDGWGSFLEAQDASGDIIPSKPHPCYRCRRPQTPCKAGVEEDDAGDPARPSVDISLCGGTAHSSPRRFSLFVPVSEMDSEVVRALGAEGTVTVRPLPDAQSGQHAWCTWAISQPGPTLASDCWVLWLKSVTFEGAGGPALLDCLKAALSGFSGTLLLVVPALTALLARQLRGLHLNLIPRADCGNHPIWWCVSESLWAGLAPFASRAVAGPEGQVLLDWCRWVLSGDSALPEAGFSPRSTCRRLPGFWPSAPHPPSPGGGGSVPKFEAVEEERVGEAVFEKASEYLELCGSAFSVDKAQQAGRLGAELISSAGTVEKAVHVLNTVRVQKLGDHLAGAKKNVFKGISPLHQEYLQVCAQDGVPSRREKSLAREEAKNHGSVYGYEEELLQKAWKDAAYGAALFVDPEIGKVSQLLDQAKVAESPLGRVPKQNPDRTISSEGRPINDMRRQNDAGSKFNHPPAPQPRHHAVARQSLWWRARHPGVPQKCAKRDVPRAFKWHFLQAKDVPEFAVKLAGLIILSLAMPFGWVGSPGEFVAWSAAARAHHGSFRPADPRFNDVVPFESKWLMDDGVVVEPMVGNRVFDSLAVLDETMQLVWGPEGVNVEKMAEEGEPSTTQLLWGLHMNFDTQEVRLPEPKRIKAKYLLGETALQRGCREVPLRLLQELIGCAQYWTVACPALTPHLPTLYHLLKGNLQGNRGSGSKNTNNTLVQVEAGSHAEEDRRWEDFWDALDFIRLQLEAPLQCSFVSVFEKLLPIRERLALPGVTARARITGGDATLDRIGAVDWKAKVFHAEKVDQYREGLRNLAREGEETDIISVMELLAFVVLACHRRAEWTGELVLYVTDNMNVKTWLHKRRPRNRASSLLIRLVQRLESENHFTVHPIYIRTYRNQLADWLSREDLQLVRKQLVADGWTEVATGLQWEEFLRDAERSALVYPTGDDPQGKVARQLTHSAELAPRPLKQVCLRVPWQPLHVEEYPEVTSCGVALRLFGIWRPGDHPFAWYTFSQDPSGRERKRFEKVLKAQGHRLRKIVVDCPRQLDSTCLEQIMEKFFPNVETCQYISSHLGAITARRRTVCFGWKGTPPPPTDLGQFRANPPPSMQMIPLDSGTAPEVSSISGVLTQEPGIVTTGDPWLPHPFGHIKGPGVPPKCLVHKVTGPACAFVGPTKDIKGPGATLIPSGTGSARRLSLGEIARAQGLTAPQWIRLSEALGQEEALRRIIQEPGWQVAAAILGLWQEEPLKTGNCLDPDEEAACQQLEVWLQAWKANPERPREMLDLLHTQAHEGPIQEPTLWPDAGDTRVGGRSAKDPEDRKLVTPVLLGEEREAVLSKLADSTRKSYGTGETRTEKQADEEWLIRFVVFLHQHMGRTAQGIKQRLSGIRYAHIAAGYPDPLAGRVRLWAALAGMHRWDGAPVRKVPVTPRMLTWLRVYLQGSNRPAEEKAAVWASICLGWFYMLRASEYLPGIDALNVSEADSLAVQLRDSKGDQFGRGVSEALRLAAVALGYPAHLVASHSLRKGGATAMLAITSDVETVKRFGGWKSDAVHAYLYTDMAAAPNRAKEMLTSKPVLQPQQHAQAPNRVGGNRSLDHEQHYDTRCGGPEDPRPEDEEFGDSDDPDWLSVRAKLRELERETGLTWVQRVRLKKQIAKGGVVEPPVFLQRFGGIPEWFAPVSAANSSTDAGSAPSLYHAAIPVPPVQASADELSTLPQLFLPEQVFHSPSWRSALPHAVMADNAPRPAGMGHAQLRDWINQWGSAWAFLGLEPGSSMTDVMKAFKKKALVLHPDKVPESEKADATLRMSALGNAKEILLSPGLRILHDNLLGLGGTAPPPAPGAPPPSSSAAPPQPEPEPSSRPGPSSSSSSKAPPPGPSSSSSWYNRPGQSSSSSSKAPPPDPFSGYDYTWFEKGKGKGPWRQKGRNVWEDPYGTVWEEMSGSSEFYDEEGFESDDSWELDSDSSGPQIDRYPRVRKGRVLRFCRQCGHHQYWGEGWCFGCGWVRSHRRWRTERFPGFGKGGKGKGKGASGTHRGKGSKSSGRWRDRPGAEPSGARASADPPPTESKKAPPPPPPSGDGGPKARAPPPREGFFDTWWCYNCKAKVSTHALKCPTCNRQRGDNRSWRNAGTNRPEYKAPPKARPSSPPPSTAPNASQAPPPRPTKAPPAGAHRPSAAGPPPFKAAPKPPPAAAFSNTLHWVCGTCGEVNGLHRYGCNTCSASQHAEGNIHEHATHWICPHCQDEVSVKRTVCDCGKWRPRSAPLINHGQAAEDRFVAKGAAAAPVVLNRREVVNQGAGLGLEEPPTEGSHPAPTLDQVSMAGTHEEVVEVEDDEMGVTPQDTDDMVVPTHADVAAMDVDEPELVSTYTPPTTKTPGIPAKAYPGQTVWRPPQSSQSMMSTTSRPISYSPGDFTAEPAPEPENEGSPGAGATASGHLGPDPVPKKARGPMGDTRPLAIVLPNGEALWFTTRDIDGDTPRLVIPWSLFQYLAMSKRPLSGFQSWGKVGVLYIRRVAQDILHGAQQRGSIMDRIREANRSNPPLLDLNSAYPEPHDATPPTSACTGAHRPSFNFRDFLQRPRLGEHFGPGEGPPRAGRGALPCVYNQPSHEMPLAASIGEADHASNCMGLWAQRLLGQENPSPPAKGAPPKATSEATPSPSTPPPTAPTAEPAPEEVDDDDDSDVELTAEERAEVARIEEECSALERRMRDLSVTQQRSLLENLANASSAVIGGLLADTVRRTAQMRSKGAKGGGRPKVKANQASANKDPKYLEDLSRGLSHAEAFVRHRSRLRAIQHQMEYGDVSLQPRATQVQTDRPLPPLLSLGKAHRLSLLGRLHRLEQQGVTWTQEDVDRCLTMERFLDYLENRESHRPGEPSDAPGTASKSAGAPPPWDPTETVPEGEQSTSTRPNPDPSDPRLRANRHQKLLMGYRPLLGRAPLRLRLQPLPGGQSSMLKATIHRETSPQITHALAMFDLTLVDCWANLYRCTAQVRALAFQDARTQGEHHVLQQNGDIFAFDEPFNNFFKHSVPAAKSPAGFGKRISVILFVNEKQPGMRDSIPLDVRWDTWEPSLKQLLPLFDQLAKAQTFYNIRKPARTAKKADADRSPPLADVTPCEGQPARDGEGQNTCLPARSFYSAMPRSSCHQLRAAPEAQSGAFGLSFAAGSVGSHDSIDPELLTARKALIENRAWRIPEGWYAIHSGSQHINEEAYGLRCDFIGPGKTDRAARIRAVWPEAPPEDSLPHGAILGLFYVHSHTTPQDALDFRAFQFKMTTPEACQPVNRGHEMASAKVPTRICHVISKAVELLRPVHCRGGKGLWDLEAFETREVQEVEASGMLLMGRLDSQLELTAWQIIPKPVVSATDSLAADITSQSAAEPAVDALGPQRRFR</sequence>
<keyword evidence="2" id="KW-0677">Repeat</keyword>
<feature type="compositionally biased region" description="Basic and acidic residues" evidence="10">
    <location>
        <begin position="3676"/>
        <end position="3686"/>
    </location>
</feature>
<dbReference type="SUPFAM" id="SSF54001">
    <property type="entry name" value="Cysteine proteinases"/>
    <property type="match status" value="1"/>
</dbReference>
<feature type="compositionally biased region" description="Basic and acidic residues" evidence="10">
    <location>
        <begin position="4073"/>
        <end position="4086"/>
    </location>
</feature>
<dbReference type="InterPro" id="IPR036770">
    <property type="entry name" value="Ankyrin_rpt-contain_sf"/>
</dbReference>
<feature type="compositionally biased region" description="Low complexity" evidence="10">
    <location>
        <begin position="6452"/>
        <end position="6461"/>
    </location>
</feature>